<evidence type="ECO:0000256" key="2">
    <source>
        <dbReference type="ARBA" id="ARBA00022490"/>
    </source>
</evidence>
<keyword evidence="5 10" id="KW-0808">Transferase</keyword>
<dbReference type="OrthoDB" id="296065at2759"/>
<dbReference type="GO" id="GO:0043528">
    <property type="term" value="C:tRNA (m2G10) methyltransferase complex"/>
    <property type="evidence" value="ECO:0007669"/>
    <property type="project" value="EnsemblFungi"/>
</dbReference>
<keyword evidence="6 10" id="KW-0949">S-adenosyl-L-methionine</keyword>
<dbReference type="EMBL" id="KV454013">
    <property type="protein sequence ID" value="ODV96264.1"/>
    <property type="molecule type" value="Genomic_DNA"/>
</dbReference>
<dbReference type="InterPro" id="IPR000241">
    <property type="entry name" value="RlmKL-like_Mtase"/>
</dbReference>
<dbReference type="PANTHER" id="PTHR13370">
    <property type="entry name" value="RNA METHYLASE-RELATED"/>
    <property type="match status" value="1"/>
</dbReference>
<gene>
    <name evidence="13" type="ORF">PACTADRAFT_16407</name>
</gene>
<dbReference type="PANTHER" id="PTHR13370:SF3">
    <property type="entry name" value="TRNA (GUANINE(10)-N2)-METHYLTRANSFERASE HOMOLOG"/>
    <property type="match status" value="1"/>
</dbReference>
<protein>
    <recommendedName>
        <fullName evidence="9">tRNA (guanine(10)-N(2))-methyltransferase</fullName>
        <ecNumber evidence="9">2.1.1.214</ecNumber>
    </recommendedName>
</protein>
<evidence type="ECO:0000256" key="6">
    <source>
        <dbReference type="ARBA" id="ARBA00022691"/>
    </source>
</evidence>
<dbReference type="PIRSF" id="PIRSF017259">
    <property type="entry name" value="tRNA_mtfrase_TRM11"/>
    <property type="match status" value="1"/>
</dbReference>
<dbReference type="GO" id="GO:0005737">
    <property type="term" value="C:cytoplasm"/>
    <property type="evidence" value="ECO:0007669"/>
    <property type="project" value="UniProtKB-SubCell"/>
</dbReference>
<feature type="domain" description="tRNA (guanine(10)-N(2))-methyltransferase TRMT11 N-terminal" evidence="12">
    <location>
        <begin position="4"/>
        <end position="182"/>
    </location>
</feature>
<accession>A0A1E4TX13</accession>
<dbReference type="SUPFAM" id="SSF53335">
    <property type="entry name" value="S-adenosyl-L-methionine-dependent methyltransferases"/>
    <property type="match status" value="1"/>
</dbReference>
<name>A0A1E4TX13_PACTA</name>
<evidence type="ECO:0000256" key="8">
    <source>
        <dbReference type="ARBA" id="ARBA00022884"/>
    </source>
</evidence>
<dbReference type="GO" id="GO:0160102">
    <property type="term" value="F:tRNA (guanine(10)-N2)-methyltransferase activity"/>
    <property type="evidence" value="ECO:0007669"/>
    <property type="project" value="UniProtKB-EC"/>
</dbReference>
<dbReference type="Gene3D" id="3.40.50.150">
    <property type="entry name" value="Vaccinia Virus protein VP39"/>
    <property type="match status" value="1"/>
</dbReference>
<dbReference type="PROSITE" id="PS51627">
    <property type="entry name" value="SAM_MT_TRM11"/>
    <property type="match status" value="1"/>
</dbReference>
<organism evidence="13 14">
    <name type="scientific">Pachysolen tannophilus NRRL Y-2460</name>
    <dbReference type="NCBI Taxonomy" id="669874"/>
    <lineage>
        <taxon>Eukaryota</taxon>
        <taxon>Fungi</taxon>
        <taxon>Dikarya</taxon>
        <taxon>Ascomycota</taxon>
        <taxon>Saccharomycotina</taxon>
        <taxon>Pichiomycetes</taxon>
        <taxon>Pachysolenaceae</taxon>
        <taxon>Pachysolen</taxon>
    </lineage>
</organism>
<dbReference type="InterPro" id="IPR016691">
    <property type="entry name" value="TRMT11"/>
</dbReference>
<keyword evidence="3 10" id="KW-0820">tRNA-binding</keyword>
<proteinExistence type="inferred from homology"/>
<evidence type="ECO:0000256" key="3">
    <source>
        <dbReference type="ARBA" id="ARBA00022555"/>
    </source>
</evidence>
<evidence type="ECO:0000259" key="11">
    <source>
        <dbReference type="Pfam" id="PF01170"/>
    </source>
</evidence>
<feature type="domain" description="Ribosomal RNA large subunit methyltransferase K/L-like methyltransferase" evidence="11">
    <location>
        <begin position="195"/>
        <end position="310"/>
    </location>
</feature>
<dbReference type="GO" id="GO:0000049">
    <property type="term" value="F:tRNA binding"/>
    <property type="evidence" value="ECO:0007669"/>
    <property type="project" value="UniProtKB-UniRule"/>
</dbReference>
<comment type="similarity">
    <text evidence="10">Belongs to the class I-like SAM-binding methyltransferase superfamily. TRM11 methyltransferase family.</text>
</comment>
<evidence type="ECO:0000313" key="13">
    <source>
        <dbReference type="EMBL" id="ODV96264.1"/>
    </source>
</evidence>
<sequence>MGRKYLLYLAQAYPNFRKAELESIAEMYGIKVDLSEHDETNPFLIVELENDDAARLLVKRSILARGIYELWGKGDDLGELHLDVQRRIEESDGEYIKRFIEDNSQVSFKFDFIGYLGGRKTQEERVRIIETFKYLDFKGPIRMKNPDEIFVILEEYHVLDENTAAEIPDRMWFGRQVQLSARIEENILDKYDLSKRPYIGTTSFDAELSLVTCNIGQVDKGKIMYDPFAGTGSFLVTGSYFGALTFGSDIDVRMLRGKGKQQTIESNFQKYKTSMLFGDVLTMDFTNNAFRPSFKIDSIVCDPPYGVREGLKVCGSKNPIRSAGKENVVINGEKAFLRRDYIQPKKSYELDSLLDDLLRFAAKSLPVGGRLSFWMPTANDRFESTQIPQHENLELIYNLVQEFNKWARRLLVYVKRDEDYKGKTMTKDDRSVVNNFRQRYFTGFREVE</sequence>
<dbReference type="InterPro" id="IPR059073">
    <property type="entry name" value="TRMT11_N"/>
</dbReference>
<keyword evidence="7 10" id="KW-0819">tRNA processing</keyword>
<dbReference type="PROSITE" id="PS00092">
    <property type="entry name" value="N6_MTASE"/>
    <property type="match status" value="1"/>
</dbReference>
<dbReference type="InterPro" id="IPR029063">
    <property type="entry name" value="SAM-dependent_MTases_sf"/>
</dbReference>
<evidence type="ECO:0000256" key="9">
    <source>
        <dbReference type="ARBA" id="ARBA00066937"/>
    </source>
</evidence>
<dbReference type="Proteomes" id="UP000094236">
    <property type="component" value="Unassembled WGS sequence"/>
</dbReference>
<evidence type="ECO:0000259" key="12">
    <source>
        <dbReference type="Pfam" id="PF25904"/>
    </source>
</evidence>
<keyword evidence="4 10" id="KW-0489">Methyltransferase</keyword>
<evidence type="ECO:0000256" key="7">
    <source>
        <dbReference type="ARBA" id="ARBA00022694"/>
    </source>
</evidence>
<evidence type="ECO:0000256" key="5">
    <source>
        <dbReference type="ARBA" id="ARBA00022679"/>
    </source>
</evidence>
<dbReference type="STRING" id="669874.A0A1E4TX13"/>
<keyword evidence="2" id="KW-0963">Cytoplasm</keyword>
<dbReference type="Pfam" id="PF01170">
    <property type="entry name" value="UPF0020"/>
    <property type="match status" value="1"/>
</dbReference>
<dbReference type="FunFam" id="3.40.50.150:FF:000260">
    <property type="entry name" value="RNA methylase family protein"/>
    <property type="match status" value="1"/>
</dbReference>
<keyword evidence="14" id="KW-1185">Reference proteome</keyword>
<evidence type="ECO:0000256" key="4">
    <source>
        <dbReference type="ARBA" id="ARBA00022603"/>
    </source>
</evidence>
<dbReference type="EC" id="2.1.1.214" evidence="9"/>
<comment type="subcellular location">
    <subcellularLocation>
        <location evidence="1">Cytoplasm</location>
    </subcellularLocation>
</comment>
<dbReference type="GO" id="GO:0030488">
    <property type="term" value="P:tRNA methylation"/>
    <property type="evidence" value="ECO:0007669"/>
    <property type="project" value="EnsemblFungi"/>
</dbReference>
<dbReference type="AlphaFoldDB" id="A0A1E4TX13"/>
<evidence type="ECO:0000256" key="1">
    <source>
        <dbReference type="ARBA" id="ARBA00004496"/>
    </source>
</evidence>
<reference evidence="14" key="1">
    <citation type="submission" date="2016-05" db="EMBL/GenBank/DDBJ databases">
        <title>Comparative genomics of biotechnologically important yeasts.</title>
        <authorList>
            <consortium name="DOE Joint Genome Institute"/>
            <person name="Riley R."/>
            <person name="Haridas S."/>
            <person name="Wolfe K.H."/>
            <person name="Lopes M.R."/>
            <person name="Hittinger C.T."/>
            <person name="Goker M."/>
            <person name="Salamov A."/>
            <person name="Wisecaver J."/>
            <person name="Long T.M."/>
            <person name="Aerts A.L."/>
            <person name="Barry K."/>
            <person name="Choi C."/>
            <person name="Clum A."/>
            <person name="Coughlan A.Y."/>
            <person name="Deshpande S."/>
            <person name="Douglass A.P."/>
            <person name="Hanson S.J."/>
            <person name="Klenk H.-P."/>
            <person name="Labutti K."/>
            <person name="Lapidus A."/>
            <person name="Lindquist E."/>
            <person name="Lipzen A."/>
            <person name="Meier-Kolthoff J.P."/>
            <person name="Ohm R.A."/>
            <person name="Otillar R.P."/>
            <person name="Pangilinan J."/>
            <person name="Peng Y."/>
            <person name="Rokas A."/>
            <person name="Rosa C.A."/>
            <person name="Scheuner C."/>
            <person name="Sibirny A.A."/>
            <person name="Slot J.C."/>
            <person name="Stielow J.B."/>
            <person name="Sun H."/>
            <person name="Kurtzman C.P."/>
            <person name="Blackwell M."/>
            <person name="Grigoriev I.V."/>
            <person name="Jeffries T.W."/>
        </authorList>
    </citation>
    <scope>NUCLEOTIDE SEQUENCE [LARGE SCALE GENOMIC DNA]</scope>
    <source>
        <strain evidence="14">NRRL Y-2460</strain>
    </source>
</reference>
<evidence type="ECO:0000313" key="14">
    <source>
        <dbReference type="Proteomes" id="UP000094236"/>
    </source>
</evidence>
<feature type="non-terminal residue" evidence="13">
    <location>
        <position position="1"/>
    </location>
</feature>
<keyword evidence="8 10" id="KW-0694">RNA-binding</keyword>
<dbReference type="Pfam" id="PF25904">
    <property type="entry name" value="Tmrp11_N"/>
    <property type="match status" value="1"/>
</dbReference>
<dbReference type="InterPro" id="IPR002052">
    <property type="entry name" value="DNA_methylase_N6_adenine_CS"/>
</dbReference>
<evidence type="ECO:0000256" key="10">
    <source>
        <dbReference type="PROSITE-ProRule" id="PRU00959"/>
    </source>
</evidence>